<sequence>MNAPYPPPPPPPAAGRDRTTLWGVLGIVLGLICCGILGIVFGYLSIRDARRFGKSPLLGWLAIAAGVLNIIISLVVRARGSYYYPYWYR</sequence>
<evidence type="ECO:0008006" key="4">
    <source>
        <dbReference type="Google" id="ProtNLM"/>
    </source>
</evidence>
<dbReference type="EMBL" id="FMCX01000003">
    <property type="protein sequence ID" value="SCF14307.1"/>
    <property type="molecule type" value="Genomic_DNA"/>
</dbReference>
<dbReference type="AlphaFoldDB" id="A0A1C4Y0N9"/>
<proteinExistence type="predicted"/>
<keyword evidence="1" id="KW-0812">Transmembrane</keyword>
<dbReference type="OrthoDB" id="3399835at2"/>
<evidence type="ECO:0000256" key="1">
    <source>
        <dbReference type="SAM" id="Phobius"/>
    </source>
</evidence>
<feature type="transmembrane region" description="Helical" evidence="1">
    <location>
        <begin position="57"/>
        <end position="76"/>
    </location>
</feature>
<dbReference type="RefSeq" id="WP_091608574.1">
    <property type="nucleotide sequence ID" value="NZ_FMCX01000003.1"/>
</dbReference>
<evidence type="ECO:0000313" key="2">
    <source>
        <dbReference type="EMBL" id="SCF14307.1"/>
    </source>
</evidence>
<evidence type="ECO:0000313" key="3">
    <source>
        <dbReference type="Proteomes" id="UP000199504"/>
    </source>
</evidence>
<keyword evidence="3" id="KW-1185">Reference proteome</keyword>
<name>A0A1C4Y0N9_9ACTN</name>
<keyword evidence="1" id="KW-0472">Membrane</keyword>
<gene>
    <name evidence="2" type="ORF">GA0070564_103468</name>
</gene>
<reference evidence="3" key="1">
    <citation type="submission" date="2016-06" db="EMBL/GenBank/DDBJ databases">
        <authorList>
            <person name="Varghese N."/>
            <person name="Submissions Spin"/>
        </authorList>
    </citation>
    <scope>NUCLEOTIDE SEQUENCE [LARGE SCALE GENOMIC DNA]</scope>
    <source>
        <strain evidence="3">DSM 44830</strain>
    </source>
</reference>
<organism evidence="2 3">
    <name type="scientific">Micromonospora mirobrigensis</name>
    <dbReference type="NCBI Taxonomy" id="262898"/>
    <lineage>
        <taxon>Bacteria</taxon>
        <taxon>Bacillati</taxon>
        <taxon>Actinomycetota</taxon>
        <taxon>Actinomycetes</taxon>
        <taxon>Micromonosporales</taxon>
        <taxon>Micromonosporaceae</taxon>
        <taxon>Micromonospora</taxon>
    </lineage>
</organism>
<feature type="transmembrane region" description="Helical" evidence="1">
    <location>
        <begin position="20"/>
        <end position="45"/>
    </location>
</feature>
<accession>A0A1C4Y0N9</accession>
<protein>
    <recommendedName>
        <fullName evidence="4">DUF4190 domain-containing protein</fullName>
    </recommendedName>
</protein>
<keyword evidence="1" id="KW-1133">Transmembrane helix</keyword>
<dbReference type="Proteomes" id="UP000199504">
    <property type="component" value="Unassembled WGS sequence"/>
</dbReference>